<evidence type="ECO:0000256" key="3">
    <source>
        <dbReference type="RuleBase" id="RU004203"/>
    </source>
</evidence>
<protein>
    <recommendedName>
        <fullName evidence="3">Proteasome subunit beta</fullName>
    </recommendedName>
</protein>
<dbReference type="GO" id="GO:0005737">
    <property type="term" value="C:cytoplasm"/>
    <property type="evidence" value="ECO:0007669"/>
    <property type="project" value="UniProtKB-SubCell"/>
</dbReference>
<reference evidence="5 6" key="1">
    <citation type="journal article" date="2013" name="Curr. Biol.">
        <title>The Genome of the Foraminiferan Reticulomyxa filosa.</title>
        <authorList>
            <person name="Glockner G."/>
            <person name="Hulsmann N."/>
            <person name="Schleicher M."/>
            <person name="Noegel A.A."/>
            <person name="Eichinger L."/>
            <person name="Gallinger C."/>
            <person name="Pawlowski J."/>
            <person name="Sierra R."/>
            <person name="Euteneuer U."/>
            <person name="Pillet L."/>
            <person name="Moustafa A."/>
            <person name="Platzer M."/>
            <person name="Groth M."/>
            <person name="Szafranski K."/>
            <person name="Schliwa M."/>
        </authorList>
    </citation>
    <scope>NUCLEOTIDE SEQUENCE [LARGE SCALE GENOMIC DNA]</scope>
</reference>
<dbReference type="InterPro" id="IPR001353">
    <property type="entry name" value="Proteasome_sua/b"/>
</dbReference>
<dbReference type="GO" id="GO:0051603">
    <property type="term" value="P:proteolysis involved in protein catabolic process"/>
    <property type="evidence" value="ECO:0007669"/>
    <property type="project" value="InterPro"/>
</dbReference>
<dbReference type="InterPro" id="IPR023333">
    <property type="entry name" value="Proteasome_suB-type"/>
</dbReference>
<keyword evidence="2 3" id="KW-0647">Proteasome</keyword>
<gene>
    <name evidence="5" type="ORF">RFI_12173</name>
</gene>
<dbReference type="Gene3D" id="3.60.20.10">
    <property type="entry name" value="Glutamine Phosphoribosylpyrophosphate, subunit 1, domain 1"/>
    <property type="match status" value="1"/>
</dbReference>
<dbReference type="OMA" id="CSGCWCD"/>
<dbReference type="InterPro" id="IPR029055">
    <property type="entry name" value="Ntn_hydrolases_N"/>
</dbReference>
<evidence type="ECO:0000256" key="1">
    <source>
        <dbReference type="ARBA" id="ARBA00022490"/>
    </source>
</evidence>
<keyword evidence="4" id="KW-0812">Transmembrane</keyword>
<dbReference type="GO" id="GO:0005839">
    <property type="term" value="C:proteasome core complex"/>
    <property type="evidence" value="ECO:0007669"/>
    <property type="project" value="InterPro"/>
</dbReference>
<dbReference type="AlphaFoldDB" id="X6NGE5"/>
<keyword evidence="4" id="KW-0472">Membrane</keyword>
<comment type="similarity">
    <text evidence="3">Belongs to the peptidase T1B family.</text>
</comment>
<comment type="subcellular location">
    <subcellularLocation>
        <location evidence="3">Cytoplasm</location>
    </subcellularLocation>
    <subcellularLocation>
        <location evidence="3">Nucleus</location>
    </subcellularLocation>
</comment>
<keyword evidence="4" id="KW-1133">Transmembrane helix</keyword>
<comment type="subunit">
    <text evidence="3">Component of the proteasome complex.</text>
</comment>
<keyword evidence="6" id="KW-1185">Reference proteome</keyword>
<dbReference type="Proteomes" id="UP000023152">
    <property type="component" value="Unassembled WGS sequence"/>
</dbReference>
<comment type="caution">
    <text evidence="5">The sequence shown here is derived from an EMBL/GenBank/DDBJ whole genome shotgun (WGS) entry which is preliminary data.</text>
</comment>
<feature type="transmembrane region" description="Helical" evidence="4">
    <location>
        <begin position="20"/>
        <end position="40"/>
    </location>
</feature>
<dbReference type="Pfam" id="PF00227">
    <property type="entry name" value="Proteasome"/>
    <property type="match status" value="1"/>
</dbReference>
<dbReference type="PROSITE" id="PS00854">
    <property type="entry name" value="PROTEASOME_BETA_1"/>
    <property type="match status" value="1"/>
</dbReference>
<evidence type="ECO:0000256" key="2">
    <source>
        <dbReference type="ARBA" id="ARBA00022942"/>
    </source>
</evidence>
<evidence type="ECO:0000313" key="5">
    <source>
        <dbReference type="EMBL" id="ETO24968.1"/>
    </source>
</evidence>
<name>X6NGE5_RETFI</name>
<dbReference type="OrthoDB" id="268479at2759"/>
<dbReference type="EMBL" id="ASPP01008828">
    <property type="protein sequence ID" value="ETO24968.1"/>
    <property type="molecule type" value="Genomic_DNA"/>
</dbReference>
<dbReference type="InterPro" id="IPR016050">
    <property type="entry name" value="Proteasome_bsu_CS"/>
</dbReference>
<keyword evidence="3" id="KW-0539">Nucleus</keyword>
<comment type="function">
    <text evidence="3">Component of the proteasome, a multicatalytic proteinase complex which is characterized by its ability to cleave peptides with Arg, Phe, Tyr, Leu, and Glu adjacent to the leaving group at neutral or slightly basic pH. The proteasome has an ATP-dependent proteolytic activity.</text>
</comment>
<sequence>MSRWGPYVDNGGKTEEMTKLIFLFRTAVAVAGTGFAIIAADRRLSTDYNILSREVDKLVKLTSKTVLGSCGMQSDRNTLHSILKSRMHDYQINHEKEMSTHAISEILFLKKKNERFEHYPFECIFMSLFFLLSDTFNVLAGIDEKGEGYVYSYDAIGSFEANKHGATGSGTELAVPMLDNILDKQHQSKADKNEKLTKEKALELVQDVLNAVVERDIKTGDGADIYIITPEGCEKKFMPLRKD</sequence>
<evidence type="ECO:0000313" key="6">
    <source>
        <dbReference type="Proteomes" id="UP000023152"/>
    </source>
</evidence>
<dbReference type="PANTHER" id="PTHR32194:SF2">
    <property type="entry name" value="PROTEASOME SUBUNIT BETA TYPE-1"/>
    <property type="match status" value="1"/>
</dbReference>
<dbReference type="PANTHER" id="PTHR32194">
    <property type="entry name" value="METALLOPROTEASE TLDD"/>
    <property type="match status" value="1"/>
</dbReference>
<evidence type="ECO:0000256" key="4">
    <source>
        <dbReference type="SAM" id="Phobius"/>
    </source>
</evidence>
<accession>X6NGE5</accession>
<proteinExistence type="inferred from homology"/>
<dbReference type="GO" id="GO:0005634">
    <property type="term" value="C:nucleus"/>
    <property type="evidence" value="ECO:0007669"/>
    <property type="project" value="UniProtKB-SubCell"/>
</dbReference>
<organism evidence="5 6">
    <name type="scientific">Reticulomyxa filosa</name>
    <dbReference type="NCBI Taxonomy" id="46433"/>
    <lineage>
        <taxon>Eukaryota</taxon>
        <taxon>Sar</taxon>
        <taxon>Rhizaria</taxon>
        <taxon>Retaria</taxon>
        <taxon>Foraminifera</taxon>
        <taxon>Monothalamids</taxon>
        <taxon>Reticulomyxidae</taxon>
        <taxon>Reticulomyxa</taxon>
    </lineage>
</organism>
<dbReference type="SUPFAM" id="SSF56235">
    <property type="entry name" value="N-terminal nucleophile aminohydrolases (Ntn hydrolases)"/>
    <property type="match status" value="1"/>
</dbReference>
<keyword evidence="1 3" id="KW-0963">Cytoplasm</keyword>